<dbReference type="PROSITE" id="PS51253">
    <property type="entry name" value="HTH_CENPB"/>
    <property type="match status" value="1"/>
</dbReference>
<dbReference type="GO" id="GO:0043565">
    <property type="term" value="F:sequence-specific DNA binding"/>
    <property type="evidence" value="ECO:0007669"/>
    <property type="project" value="InterPro"/>
</dbReference>
<dbReference type="SUPFAM" id="SSF46689">
    <property type="entry name" value="Homeodomain-like"/>
    <property type="match status" value="1"/>
</dbReference>
<gene>
    <name evidence="3" type="ORF">XNOV1_A029016</name>
</gene>
<feature type="domain" description="HTH CENPB-type" evidence="2">
    <location>
        <begin position="93"/>
        <end position="168"/>
    </location>
</feature>
<protein>
    <submittedName>
        <fullName evidence="3">Transcriptional regulator Kaiso isoform X1</fullName>
    </submittedName>
</protein>
<dbReference type="SUPFAM" id="SSF48295">
    <property type="entry name" value="TrpR-like"/>
    <property type="match status" value="1"/>
</dbReference>
<dbReference type="InterPro" id="IPR006600">
    <property type="entry name" value="HTH_CenpB_DNA-bd_dom"/>
</dbReference>
<sequence length="180" mass="20840">MVDESERQVDEGSVVENLEKNGQEFDQIVDIRVRKKRGFDLTFKLAVVKYAEQHSGEGAARQFHMDLNSIREWKKQKSEMTFQADSDGKCARLSGGGRKKVSEELEAKPCQWIHHMRGWNLRVSRKMIRVKAKEMYAVADDKRDGGAFEASVSWLFRFLRRNNFSLRTKTTVAQRDAPID</sequence>
<dbReference type="InterPro" id="IPR010921">
    <property type="entry name" value="Trp_repressor/repl_initiator"/>
</dbReference>
<dbReference type="InterPro" id="IPR009057">
    <property type="entry name" value="Homeodomain-like_sf"/>
</dbReference>
<evidence type="ECO:0000313" key="3">
    <source>
        <dbReference type="EMBL" id="CAJ1086716.1"/>
    </source>
</evidence>
<evidence type="ECO:0000313" key="4">
    <source>
        <dbReference type="Proteomes" id="UP001178508"/>
    </source>
</evidence>
<organism evidence="3 4">
    <name type="scientific">Xyrichtys novacula</name>
    <name type="common">Pearly razorfish</name>
    <name type="synonym">Hemipteronotus novacula</name>
    <dbReference type="NCBI Taxonomy" id="13765"/>
    <lineage>
        <taxon>Eukaryota</taxon>
        <taxon>Metazoa</taxon>
        <taxon>Chordata</taxon>
        <taxon>Craniata</taxon>
        <taxon>Vertebrata</taxon>
        <taxon>Euteleostomi</taxon>
        <taxon>Actinopterygii</taxon>
        <taxon>Neopterygii</taxon>
        <taxon>Teleostei</taxon>
        <taxon>Neoteleostei</taxon>
        <taxon>Acanthomorphata</taxon>
        <taxon>Eupercaria</taxon>
        <taxon>Labriformes</taxon>
        <taxon>Labridae</taxon>
        <taxon>Xyrichtys</taxon>
    </lineage>
</organism>
<reference evidence="3" key="1">
    <citation type="submission" date="2023-08" db="EMBL/GenBank/DDBJ databases">
        <authorList>
            <person name="Alioto T."/>
            <person name="Alioto T."/>
            <person name="Gomez Garrido J."/>
        </authorList>
    </citation>
    <scope>NUCLEOTIDE SEQUENCE</scope>
</reference>
<proteinExistence type="predicted"/>
<evidence type="ECO:0000256" key="1">
    <source>
        <dbReference type="ARBA" id="ARBA00023125"/>
    </source>
</evidence>
<keyword evidence="4" id="KW-1185">Reference proteome</keyword>
<dbReference type="Pfam" id="PF09607">
    <property type="entry name" value="BrkDBD"/>
    <property type="match status" value="1"/>
</dbReference>
<dbReference type="EMBL" id="OY660886">
    <property type="protein sequence ID" value="CAJ1086716.1"/>
    <property type="molecule type" value="Genomic_DNA"/>
</dbReference>
<accession>A0AAV1HNX3</accession>
<dbReference type="InterPro" id="IPR018586">
    <property type="entry name" value="Brinker_DNA-bd"/>
</dbReference>
<dbReference type="Gene3D" id="1.10.10.60">
    <property type="entry name" value="Homeodomain-like"/>
    <property type="match status" value="1"/>
</dbReference>
<dbReference type="SMART" id="SM00674">
    <property type="entry name" value="CENPB"/>
    <property type="match status" value="1"/>
</dbReference>
<evidence type="ECO:0000259" key="2">
    <source>
        <dbReference type="PROSITE" id="PS51253"/>
    </source>
</evidence>
<name>A0AAV1HNX3_XYRNO</name>
<keyword evidence="1" id="KW-0238">DNA-binding</keyword>
<dbReference type="AlphaFoldDB" id="A0AAV1HNX3"/>
<dbReference type="Pfam" id="PF03221">
    <property type="entry name" value="HTH_Tnp_Tc5"/>
    <property type="match status" value="1"/>
</dbReference>
<dbReference type="Proteomes" id="UP001178508">
    <property type="component" value="Chromosome 23"/>
</dbReference>